<protein>
    <submittedName>
        <fullName evidence="1">Uncharacterized protein</fullName>
    </submittedName>
</protein>
<accession>C9MKI4</accession>
<organism evidence="1 2">
    <name type="scientific">Prevotella veroralis F0319</name>
    <dbReference type="NCBI Taxonomy" id="649761"/>
    <lineage>
        <taxon>Bacteria</taxon>
        <taxon>Pseudomonadati</taxon>
        <taxon>Bacteroidota</taxon>
        <taxon>Bacteroidia</taxon>
        <taxon>Bacteroidales</taxon>
        <taxon>Prevotellaceae</taxon>
        <taxon>Prevotella</taxon>
    </lineage>
</organism>
<proteinExistence type="predicted"/>
<evidence type="ECO:0000313" key="2">
    <source>
        <dbReference type="Proteomes" id="UP000003327"/>
    </source>
</evidence>
<name>C9MKI4_9BACT</name>
<dbReference type="HOGENOM" id="CLU_3187523_0_0_10"/>
<keyword evidence="2" id="KW-1185">Reference proteome</keyword>
<comment type="caution">
    <text evidence="1">The sequence shown here is derived from an EMBL/GenBank/DDBJ whole genome shotgun (WGS) entry which is preliminary data.</text>
</comment>
<gene>
    <name evidence="1" type="ORF">HMPREF0973_00134</name>
</gene>
<reference evidence="1 2" key="1">
    <citation type="submission" date="2009-09" db="EMBL/GenBank/DDBJ databases">
        <authorList>
            <person name="Weinstock G."/>
            <person name="Sodergren E."/>
            <person name="Clifton S."/>
            <person name="Fulton L."/>
            <person name="Fulton B."/>
            <person name="Courtney L."/>
            <person name="Fronick C."/>
            <person name="Harrison M."/>
            <person name="Strong C."/>
            <person name="Farmer C."/>
            <person name="Delahaunty K."/>
            <person name="Markovic C."/>
            <person name="Hall O."/>
            <person name="Minx P."/>
            <person name="Tomlinson C."/>
            <person name="Mitreva M."/>
            <person name="Nelson J."/>
            <person name="Hou S."/>
            <person name="Wollam A."/>
            <person name="Pepin K.H."/>
            <person name="Johnson M."/>
            <person name="Bhonagiri V."/>
            <person name="Nash W.E."/>
            <person name="Warren W."/>
            <person name="Chinwalla A."/>
            <person name="Mardis E.R."/>
            <person name="Wilson R.K."/>
        </authorList>
    </citation>
    <scope>NUCLEOTIDE SEQUENCE [LARGE SCALE GENOMIC DNA]</scope>
    <source>
        <strain evidence="1 2">F0319</strain>
    </source>
</reference>
<sequence>MVLFTPLFIRRGVGGEAVRDFGLIPLFLFCCHSCHPFEYSKSLVMS</sequence>
<evidence type="ECO:0000313" key="1">
    <source>
        <dbReference type="EMBL" id="EEX19990.1"/>
    </source>
</evidence>
<dbReference type="EMBL" id="ACVA01000004">
    <property type="protein sequence ID" value="EEX19990.1"/>
    <property type="molecule type" value="Genomic_DNA"/>
</dbReference>
<dbReference type="AlphaFoldDB" id="C9MKI4"/>
<dbReference type="Proteomes" id="UP000003327">
    <property type="component" value="Unassembled WGS sequence"/>
</dbReference>